<keyword evidence="8" id="KW-0472">Membrane</keyword>
<keyword evidence="10" id="KW-1185">Reference proteome</keyword>
<dbReference type="InterPro" id="IPR001128">
    <property type="entry name" value="Cyt_P450"/>
</dbReference>
<keyword evidence="8" id="KW-1133">Transmembrane helix</keyword>
<name>A0ABN7PCC3_TIMPD</name>
<protein>
    <recommendedName>
        <fullName evidence="11">Cytochrome P450</fullName>
    </recommendedName>
</protein>
<sequence length="218" mass="24842">MTDEDWLRLEPQPQPWYLAAILVVVTMVLLVQWNRAWLRKAWFISKLPGPPALPLLGNTLQFCTRKGIGKLTNKLLKDKPPLLRLWVSVLPLVIVLSPDYIQIVLSSRDETYKSTLYSMGRRYLGDGLITSSGPKWKRNRKLIAPTFHINVVKDFIPVFIRNTHIMVANMRKHTKLGESIDISTYTFSCALDIIAGKTCSGISHLFNCVTLGHMKIKK</sequence>
<comment type="cofactor">
    <cofactor evidence="1">
        <name>heme</name>
        <dbReference type="ChEBI" id="CHEBI:30413"/>
    </cofactor>
</comment>
<evidence type="ECO:0000256" key="8">
    <source>
        <dbReference type="SAM" id="Phobius"/>
    </source>
</evidence>
<comment type="similarity">
    <text evidence="2">Belongs to the cytochrome P450 family.</text>
</comment>
<dbReference type="Gene3D" id="1.10.630.10">
    <property type="entry name" value="Cytochrome P450"/>
    <property type="match status" value="1"/>
</dbReference>
<evidence type="ECO:0000256" key="5">
    <source>
        <dbReference type="ARBA" id="ARBA00023002"/>
    </source>
</evidence>
<reference evidence="9" key="1">
    <citation type="submission" date="2021-03" db="EMBL/GenBank/DDBJ databases">
        <authorList>
            <person name="Tran Van P."/>
        </authorList>
    </citation>
    <scope>NUCLEOTIDE SEQUENCE</scope>
</reference>
<evidence type="ECO:0000256" key="1">
    <source>
        <dbReference type="ARBA" id="ARBA00001971"/>
    </source>
</evidence>
<feature type="transmembrane region" description="Helical" evidence="8">
    <location>
        <begin position="16"/>
        <end position="33"/>
    </location>
</feature>
<evidence type="ECO:0000256" key="3">
    <source>
        <dbReference type="ARBA" id="ARBA00022617"/>
    </source>
</evidence>
<dbReference type="InterPro" id="IPR036396">
    <property type="entry name" value="Cyt_P450_sf"/>
</dbReference>
<dbReference type="PANTHER" id="PTHR24291">
    <property type="entry name" value="CYTOCHROME P450 FAMILY 4"/>
    <property type="match status" value="1"/>
</dbReference>
<keyword evidence="4" id="KW-0479">Metal-binding</keyword>
<proteinExistence type="inferred from homology"/>
<keyword evidence="5" id="KW-0560">Oxidoreductase</keyword>
<keyword evidence="8" id="KW-0812">Transmembrane</keyword>
<keyword evidence="3" id="KW-0349">Heme</keyword>
<dbReference type="EMBL" id="CAJPIN010043103">
    <property type="protein sequence ID" value="CAG2065438.1"/>
    <property type="molecule type" value="Genomic_DNA"/>
</dbReference>
<evidence type="ECO:0000256" key="2">
    <source>
        <dbReference type="ARBA" id="ARBA00010617"/>
    </source>
</evidence>
<comment type="caution">
    <text evidence="9">The sequence shown here is derived from an EMBL/GenBank/DDBJ whole genome shotgun (WGS) entry which is preliminary data.</text>
</comment>
<dbReference type="Pfam" id="PF00067">
    <property type="entry name" value="p450"/>
    <property type="match status" value="1"/>
</dbReference>
<evidence type="ECO:0000256" key="4">
    <source>
        <dbReference type="ARBA" id="ARBA00022723"/>
    </source>
</evidence>
<dbReference type="InterPro" id="IPR050196">
    <property type="entry name" value="Cytochrome_P450_Monoox"/>
</dbReference>
<evidence type="ECO:0000256" key="6">
    <source>
        <dbReference type="ARBA" id="ARBA00023004"/>
    </source>
</evidence>
<evidence type="ECO:0008006" key="11">
    <source>
        <dbReference type="Google" id="ProtNLM"/>
    </source>
</evidence>
<evidence type="ECO:0000313" key="10">
    <source>
        <dbReference type="Proteomes" id="UP001153148"/>
    </source>
</evidence>
<dbReference type="SUPFAM" id="SSF48264">
    <property type="entry name" value="Cytochrome P450"/>
    <property type="match status" value="1"/>
</dbReference>
<dbReference type="Proteomes" id="UP001153148">
    <property type="component" value="Unassembled WGS sequence"/>
</dbReference>
<evidence type="ECO:0000313" key="9">
    <source>
        <dbReference type="EMBL" id="CAG2065438.1"/>
    </source>
</evidence>
<keyword evidence="7" id="KW-0503">Monooxygenase</keyword>
<gene>
    <name evidence="9" type="ORF">TPAB3V08_LOCUS12382</name>
</gene>
<keyword evidence="6" id="KW-0408">Iron</keyword>
<evidence type="ECO:0000256" key="7">
    <source>
        <dbReference type="ARBA" id="ARBA00023033"/>
    </source>
</evidence>
<organism evidence="9 10">
    <name type="scientific">Timema podura</name>
    <name type="common">Walking stick</name>
    <dbReference type="NCBI Taxonomy" id="61482"/>
    <lineage>
        <taxon>Eukaryota</taxon>
        <taxon>Metazoa</taxon>
        <taxon>Ecdysozoa</taxon>
        <taxon>Arthropoda</taxon>
        <taxon>Hexapoda</taxon>
        <taxon>Insecta</taxon>
        <taxon>Pterygota</taxon>
        <taxon>Neoptera</taxon>
        <taxon>Polyneoptera</taxon>
        <taxon>Phasmatodea</taxon>
        <taxon>Timematodea</taxon>
        <taxon>Timematoidea</taxon>
        <taxon>Timematidae</taxon>
        <taxon>Timema</taxon>
    </lineage>
</organism>
<accession>A0ABN7PCC3</accession>
<dbReference type="PANTHER" id="PTHR24291:SF177">
    <property type="entry name" value="CYTOCHROME P450 4AA1-RELATED"/>
    <property type="match status" value="1"/>
</dbReference>